<evidence type="ECO:0000259" key="3">
    <source>
        <dbReference type="PROSITE" id="PS52035"/>
    </source>
</evidence>
<dbReference type="PROSITE" id="PS51257">
    <property type="entry name" value="PROKAR_LIPOPROTEIN"/>
    <property type="match status" value="1"/>
</dbReference>
<sequence>MKLFQFIFYLVILNSALSCNKNVSDDVIFYTDFHSSKLTKVEKTGDNQYTTYFSPAFEPVNKSPWFAFGISSKIDKEIVVQLNYGKYKHRYVPKLSSDKKTWKIIDAQRIKVDSSTGIATLNLSVSSQKLYVAAQEVESSEDTYSWINELLIKHPEIKKTIAGKTVLDKNNYALEIEDNSNLNSIVLIARQHPPEIPGGTISFKAFYEELLSNSQMASDFRSKFNIYTFPLLNPDGADMGNWRHNANGVDLNRDWVGFTQPETQMVDKYLTRKTKEGKKIQFALDFHTSYSGPYMLILDSLNEIKTNKIIPDWIDRIENNSQFKVEARRRSQQLPYCYNYFYNKFNCEAVTYEEGDEVDRHIIKKRAQAYARELMITFNNK</sequence>
<dbReference type="InterPro" id="IPR000834">
    <property type="entry name" value="Peptidase_M14"/>
</dbReference>
<reference evidence="4 5" key="1">
    <citation type="submission" date="2022-09" db="EMBL/GenBank/DDBJ databases">
        <title>Genome sequencing of Flavivirga sp. MEBiC05379.</title>
        <authorList>
            <person name="Oh H.-M."/>
            <person name="Kwon K.K."/>
            <person name="Park M.J."/>
            <person name="Yang S.-H."/>
        </authorList>
    </citation>
    <scope>NUCLEOTIDE SEQUENCE [LARGE SCALE GENOMIC DNA]</scope>
    <source>
        <strain evidence="4 5">MEBiC05379</strain>
    </source>
</reference>
<dbReference type="PANTHER" id="PTHR12756">
    <property type="entry name" value="CYTOSOLIC CARBOXYPEPTIDASE"/>
    <property type="match status" value="1"/>
</dbReference>
<dbReference type="Pfam" id="PF00246">
    <property type="entry name" value="Peptidase_M14"/>
    <property type="match status" value="1"/>
</dbReference>
<dbReference type="PANTHER" id="PTHR12756:SF11">
    <property type="entry name" value="CYTOSOLIC CARBOXYPEPTIDASE 1"/>
    <property type="match status" value="1"/>
</dbReference>
<proteinExistence type="inferred from homology"/>
<feature type="domain" description="Peptidase M14" evidence="3">
    <location>
        <begin position="136"/>
        <end position="381"/>
    </location>
</feature>
<dbReference type="RefSeq" id="WP_303306372.1">
    <property type="nucleotide sequence ID" value="NZ_JAODOP010000004.1"/>
</dbReference>
<dbReference type="Proteomes" id="UP001337305">
    <property type="component" value="Unassembled WGS sequence"/>
</dbReference>
<keyword evidence="5" id="KW-1185">Reference proteome</keyword>
<dbReference type="Gene3D" id="3.40.630.10">
    <property type="entry name" value="Zn peptidases"/>
    <property type="match status" value="1"/>
</dbReference>
<evidence type="ECO:0000256" key="2">
    <source>
        <dbReference type="PROSITE-ProRule" id="PRU01379"/>
    </source>
</evidence>
<comment type="caution">
    <text evidence="2">Lacks conserved residue(s) required for the propagation of feature annotation.</text>
</comment>
<dbReference type="EMBL" id="JAODOP010000004">
    <property type="protein sequence ID" value="MEF3834038.1"/>
    <property type="molecule type" value="Genomic_DNA"/>
</dbReference>
<accession>A0ABU7XTK1</accession>
<organism evidence="4 5">
    <name type="scientific">Flavivirga spongiicola</name>
    <dbReference type="NCBI Taxonomy" id="421621"/>
    <lineage>
        <taxon>Bacteria</taxon>
        <taxon>Pseudomonadati</taxon>
        <taxon>Bacteroidota</taxon>
        <taxon>Flavobacteriia</taxon>
        <taxon>Flavobacteriales</taxon>
        <taxon>Flavobacteriaceae</taxon>
        <taxon>Flavivirga</taxon>
    </lineage>
</organism>
<gene>
    <name evidence="4" type="ORF">N1F79_12940</name>
</gene>
<evidence type="ECO:0000313" key="5">
    <source>
        <dbReference type="Proteomes" id="UP001337305"/>
    </source>
</evidence>
<evidence type="ECO:0000313" key="4">
    <source>
        <dbReference type="EMBL" id="MEF3834038.1"/>
    </source>
</evidence>
<dbReference type="PROSITE" id="PS52035">
    <property type="entry name" value="PEPTIDASE_M14"/>
    <property type="match status" value="1"/>
</dbReference>
<dbReference type="SMART" id="SM00631">
    <property type="entry name" value="Zn_pept"/>
    <property type="match status" value="1"/>
</dbReference>
<name>A0ABU7XTK1_9FLAO</name>
<evidence type="ECO:0000256" key="1">
    <source>
        <dbReference type="ARBA" id="ARBA00001947"/>
    </source>
</evidence>
<dbReference type="CDD" id="cd06237">
    <property type="entry name" value="M14_Nna1-like"/>
    <property type="match status" value="1"/>
</dbReference>
<comment type="similarity">
    <text evidence="2">Belongs to the peptidase M14 family.</text>
</comment>
<dbReference type="SUPFAM" id="SSF53187">
    <property type="entry name" value="Zn-dependent exopeptidases"/>
    <property type="match status" value="1"/>
</dbReference>
<comment type="caution">
    <text evidence="4">The sequence shown here is derived from an EMBL/GenBank/DDBJ whole genome shotgun (WGS) entry which is preliminary data.</text>
</comment>
<comment type="cofactor">
    <cofactor evidence="1">
        <name>Zn(2+)</name>
        <dbReference type="ChEBI" id="CHEBI:29105"/>
    </cofactor>
</comment>
<protein>
    <submittedName>
        <fullName evidence="4">M14 family metallopeptidase</fullName>
    </submittedName>
</protein>
<dbReference type="InterPro" id="IPR050821">
    <property type="entry name" value="Cytosolic_carboxypeptidase"/>
</dbReference>